<keyword evidence="2" id="KW-1185">Reference proteome</keyword>
<comment type="caution">
    <text evidence="1">The sequence shown here is derived from an EMBL/GenBank/DDBJ whole genome shotgun (WGS) entry which is preliminary data.</text>
</comment>
<protein>
    <submittedName>
        <fullName evidence="1">Uncharacterized protein</fullName>
    </submittedName>
</protein>
<accession>A0A9D4F8P9</accession>
<organism evidence="1 2">
    <name type="scientific">Dreissena polymorpha</name>
    <name type="common">Zebra mussel</name>
    <name type="synonym">Mytilus polymorpha</name>
    <dbReference type="NCBI Taxonomy" id="45954"/>
    <lineage>
        <taxon>Eukaryota</taxon>
        <taxon>Metazoa</taxon>
        <taxon>Spiralia</taxon>
        <taxon>Lophotrochozoa</taxon>
        <taxon>Mollusca</taxon>
        <taxon>Bivalvia</taxon>
        <taxon>Autobranchia</taxon>
        <taxon>Heteroconchia</taxon>
        <taxon>Euheterodonta</taxon>
        <taxon>Imparidentia</taxon>
        <taxon>Neoheterodontei</taxon>
        <taxon>Myida</taxon>
        <taxon>Dreissenoidea</taxon>
        <taxon>Dreissenidae</taxon>
        <taxon>Dreissena</taxon>
    </lineage>
</organism>
<dbReference type="AlphaFoldDB" id="A0A9D4F8P9"/>
<evidence type="ECO:0000313" key="1">
    <source>
        <dbReference type="EMBL" id="KAH3791342.1"/>
    </source>
</evidence>
<dbReference type="EMBL" id="JAIWYP010000007">
    <property type="protein sequence ID" value="KAH3791342.1"/>
    <property type="molecule type" value="Genomic_DNA"/>
</dbReference>
<evidence type="ECO:0000313" key="2">
    <source>
        <dbReference type="Proteomes" id="UP000828390"/>
    </source>
</evidence>
<name>A0A9D4F8P9_DREPO</name>
<reference evidence="1" key="2">
    <citation type="submission" date="2020-11" db="EMBL/GenBank/DDBJ databases">
        <authorList>
            <person name="McCartney M.A."/>
            <person name="Auch B."/>
            <person name="Kono T."/>
            <person name="Mallez S."/>
            <person name="Becker A."/>
            <person name="Gohl D.M."/>
            <person name="Silverstein K.A.T."/>
            <person name="Koren S."/>
            <person name="Bechman K.B."/>
            <person name="Herman A."/>
            <person name="Abrahante J.E."/>
            <person name="Garbe J."/>
        </authorList>
    </citation>
    <scope>NUCLEOTIDE SEQUENCE</scope>
    <source>
        <strain evidence="1">Duluth1</strain>
        <tissue evidence="1">Whole animal</tissue>
    </source>
</reference>
<gene>
    <name evidence="1" type="ORF">DPMN_144825</name>
</gene>
<reference evidence="1" key="1">
    <citation type="journal article" date="2019" name="bioRxiv">
        <title>The Genome of the Zebra Mussel, Dreissena polymorpha: A Resource for Invasive Species Research.</title>
        <authorList>
            <person name="McCartney M.A."/>
            <person name="Auch B."/>
            <person name="Kono T."/>
            <person name="Mallez S."/>
            <person name="Zhang Y."/>
            <person name="Obille A."/>
            <person name="Becker A."/>
            <person name="Abrahante J.E."/>
            <person name="Garbe J."/>
            <person name="Badalamenti J.P."/>
            <person name="Herman A."/>
            <person name="Mangelson H."/>
            <person name="Liachko I."/>
            <person name="Sullivan S."/>
            <person name="Sone E.D."/>
            <person name="Koren S."/>
            <person name="Silverstein K.A.T."/>
            <person name="Beckman K.B."/>
            <person name="Gohl D.M."/>
        </authorList>
    </citation>
    <scope>NUCLEOTIDE SEQUENCE</scope>
    <source>
        <strain evidence="1">Duluth1</strain>
        <tissue evidence="1">Whole animal</tissue>
    </source>
</reference>
<sequence>MPSTGALHASRLWASLSSCPNVLPICLASASKSRRQLFLFCPFVLFQIQM</sequence>
<proteinExistence type="predicted"/>
<dbReference type="Proteomes" id="UP000828390">
    <property type="component" value="Unassembled WGS sequence"/>
</dbReference>